<accession>A0A941W6G3</accession>
<dbReference type="PANTHER" id="PTHR10908">
    <property type="entry name" value="SEROTONIN N-ACETYLTRANSFERASE"/>
    <property type="match status" value="1"/>
</dbReference>
<feature type="domain" description="N-acetyltransferase" evidence="3">
    <location>
        <begin position="4"/>
        <end position="140"/>
    </location>
</feature>
<dbReference type="Pfam" id="PF00583">
    <property type="entry name" value="Acetyltransf_1"/>
    <property type="match status" value="1"/>
</dbReference>
<dbReference type="AlphaFoldDB" id="A0A941W6G3"/>
<dbReference type="InterPro" id="IPR000182">
    <property type="entry name" value="GNAT_dom"/>
</dbReference>
<name>A0A941W6G3_9BACT</name>
<reference evidence="4" key="1">
    <citation type="journal article" date="2021" name="ISME J.">
        <title>Fine-scale metabolic discontinuity in a stratified prokaryote microbiome of a Red Sea deep halocline.</title>
        <authorList>
            <person name="Michoud G."/>
            <person name="Ngugi D.K."/>
            <person name="Barozzi A."/>
            <person name="Merlino G."/>
            <person name="Calleja M.L."/>
            <person name="Delgado-Huertas A."/>
            <person name="Moran X.A.G."/>
            <person name="Daffonchio D."/>
        </authorList>
    </citation>
    <scope>NUCLEOTIDE SEQUENCE</scope>
    <source>
        <strain evidence="4">SuakinDeep_MAG55_1</strain>
    </source>
</reference>
<dbReference type="InterPro" id="IPR016181">
    <property type="entry name" value="Acyl_CoA_acyltransferase"/>
</dbReference>
<evidence type="ECO:0000259" key="3">
    <source>
        <dbReference type="PROSITE" id="PS51186"/>
    </source>
</evidence>
<proteinExistence type="predicted"/>
<evidence type="ECO:0000256" key="2">
    <source>
        <dbReference type="ARBA" id="ARBA00023315"/>
    </source>
</evidence>
<organism evidence="4 5">
    <name type="scientific">Candidatus Scalindua arabica</name>
    <dbReference type="NCBI Taxonomy" id="1127984"/>
    <lineage>
        <taxon>Bacteria</taxon>
        <taxon>Pseudomonadati</taxon>
        <taxon>Planctomycetota</taxon>
        <taxon>Candidatus Brocadiia</taxon>
        <taxon>Candidatus Brocadiales</taxon>
        <taxon>Candidatus Scalinduaceae</taxon>
        <taxon>Candidatus Scalindua</taxon>
    </lineage>
</organism>
<dbReference type="Proteomes" id="UP000722750">
    <property type="component" value="Unassembled WGS sequence"/>
</dbReference>
<dbReference type="PANTHER" id="PTHR10908:SF0">
    <property type="entry name" value="SEROTONIN N-ACETYLTRANSFERASE"/>
    <property type="match status" value="1"/>
</dbReference>
<evidence type="ECO:0000313" key="4">
    <source>
        <dbReference type="EMBL" id="MBS1258985.1"/>
    </source>
</evidence>
<dbReference type="CDD" id="cd04301">
    <property type="entry name" value="NAT_SF"/>
    <property type="match status" value="1"/>
</dbReference>
<dbReference type="EMBL" id="JAANXD010000077">
    <property type="protein sequence ID" value="MBS1258985.1"/>
    <property type="molecule type" value="Genomic_DNA"/>
</dbReference>
<evidence type="ECO:0000256" key="1">
    <source>
        <dbReference type="ARBA" id="ARBA00022679"/>
    </source>
</evidence>
<dbReference type="Gene3D" id="3.40.630.30">
    <property type="match status" value="1"/>
</dbReference>
<keyword evidence="1" id="KW-0808">Transferase</keyword>
<sequence>MNDLVIRQVEDNDLDNCYRVESACYTSDGATREKIQKRISLFPDGFLVAESSGNIIGLVNSASTDKEDITDEELKDMVGHVKDGKNMVIFSLAVLPEFQRNDVSKKLMTRFIEVSKDLKKRRFYYSVNPNSFPTIKTMVS</sequence>
<protein>
    <recommendedName>
        <fullName evidence="3">N-acetyltransferase domain-containing protein</fullName>
    </recommendedName>
</protein>
<evidence type="ECO:0000313" key="5">
    <source>
        <dbReference type="Proteomes" id="UP000722750"/>
    </source>
</evidence>
<dbReference type="GO" id="GO:0008080">
    <property type="term" value="F:N-acetyltransferase activity"/>
    <property type="evidence" value="ECO:0007669"/>
    <property type="project" value="UniProtKB-ARBA"/>
</dbReference>
<gene>
    <name evidence="4" type="ORF">MAG551_02049</name>
</gene>
<dbReference type="SUPFAM" id="SSF55729">
    <property type="entry name" value="Acyl-CoA N-acyltransferases (Nat)"/>
    <property type="match status" value="1"/>
</dbReference>
<comment type="caution">
    <text evidence="4">The sequence shown here is derived from an EMBL/GenBank/DDBJ whole genome shotgun (WGS) entry which is preliminary data.</text>
</comment>
<dbReference type="InterPro" id="IPR051635">
    <property type="entry name" value="SNAT-like"/>
</dbReference>
<keyword evidence="2" id="KW-0012">Acyltransferase</keyword>
<dbReference type="PROSITE" id="PS51186">
    <property type="entry name" value="GNAT"/>
    <property type="match status" value="1"/>
</dbReference>